<keyword evidence="2" id="KW-1185">Reference proteome</keyword>
<comment type="caution">
    <text evidence="1">The sequence shown here is derived from an EMBL/GenBank/DDBJ whole genome shotgun (WGS) entry which is preliminary data.</text>
</comment>
<gene>
    <name evidence="1" type="ORF">FRX31_020504</name>
</gene>
<name>A0A7J6VXS7_THATH</name>
<organism evidence="1 2">
    <name type="scientific">Thalictrum thalictroides</name>
    <name type="common">Rue-anemone</name>
    <name type="synonym">Anemone thalictroides</name>
    <dbReference type="NCBI Taxonomy" id="46969"/>
    <lineage>
        <taxon>Eukaryota</taxon>
        <taxon>Viridiplantae</taxon>
        <taxon>Streptophyta</taxon>
        <taxon>Embryophyta</taxon>
        <taxon>Tracheophyta</taxon>
        <taxon>Spermatophyta</taxon>
        <taxon>Magnoliopsida</taxon>
        <taxon>Ranunculales</taxon>
        <taxon>Ranunculaceae</taxon>
        <taxon>Thalictroideae</taxon>
        <taxon>Thalictrum</taxon>
    </lineage>
</organism>
<dbReference type="PANTHER" id="PTHR32176">
    <property type="entry name" value="XYLOSE ISOMERASE"/>
    <property type="match status" value="1"/>
</dbReference>
<dbReference type="OrthoDB" id="1658288at2759"/>
<dbReference type="EMBL" id="JABWDY010024867">
    <property type="protein sequence ID" value="KAF5189909.1"/>
    <property type="molecule type" value="Genomic_DNA"/>
</dbReference>
<accession>A0A7J6VXS7</accession>
<dbReference type="GO" id="GO:0004620">
    <property type="term" value="F:phospholipase activity"/>
    <property type="evidence" value="ECO:0007669"/>
    <property type="project" value="TreeGrafter"/>
</dbReference>
<dbReference type="GO" id="GO:0047372">
    <property type="term" value="F:monoacylglycerol lipase activity"/>
    <property type="evidence" value="ECO:0007669"/>
    <property type="project" value="TreeGrafter"/>
</dbReference>
<reference evidence="1 2" key="1">
    <citation type="submission" date="2020-06" db="EMBL/GenBank/DDBJ databases">
        <title>Transcriptomic and genomic resources for Thalictrum thalictroides and T. hernandezii: Facilitating candidate gene discovery in an emerging model plant lineage.</title>
        <authorList>
            <person name="Arias T."/>
            <person name="Riano-Pachon D.M."/>
            <person name="Di Stilio V.S."/>
        </authorList>
    </citation>
    <scope>NUCLEOTIDE SEQUENCE [LARGE SCALE GENOMIC DNA]</scope>
    <source>
        <strain evidence="2">cv. WT478/WT964</strain>
        <tissue evidence="1">Leaves</tissue>
    </source>
</reference>
<dbReference type="Proteomes" id="UP000554482">
    <property type="component" value="Unassembled WGS sequence"/>
</dbReference>
<dbReference type="AlphaFoldDB" id="A0A7J6VXS7"/>
<sequence length="104" mass="11530">MRIHISSQLNLWIMAYMTGSPKAEEKYNADMAAKWGVLGWLTTSGSTPLIDVFTQSSGDLVYNLSVVFQALKSEQNYLRIQDDTLGVTESSTDIATKGSIYLFV</sequence>
<protein>
    <submittedName>
        <fullName evidence="1">Patatin-like protein</fullName>
    </submittedName>
</protein>
<dbReference type="Gene3D" id="3.40.1090.10">
    <property type="entry name" value="Cytosolic phospholipase A2 catalytic domain"/>
    <property type="match status" value="1"/>
</dbReference>
<evidence type="ECO:0000313" key="1">
    <source>
        <dbReference type="EMBL" id="KAF5189909.1"/>
    </source>
</evidence>
<evidence type="ECO:0000313" key="2">
    <source>
        <dbReference type="Proteomes" id="UP000554482"/>
    </source>
</evidence>
<dbReference type="PANTHER" id="PTHR32176:SF120">
    <property type="entry name" value="PATATIN"/>
    <property type="match status" value="1"/>
</dbReference>
<proteinExistence type="predicted"/>